<name>A0AAD7E947_9AGAR</name>
<evidence type="ECO:0000313" key="2">
    <source>
        <dbReference type="EMBL" id="KAJ7302559.1"/>
    </source>
</evidence>
<gene>
    <name evidence="2" type="ORF">DFH08DRAFT_826576</name>
</gene>
<evidence type="ECO:0000313" key="3">
    <source>
        <dbReference type="Proteomes" id="UP001218218"/>
    </source>
</evidence>
<evidence type="ECO:0000256" key="1">
    <source>
        <dbReference type="SAM" id="Phobius"/>
    </source>
</evidence>
<keyword evidence="1" id="KW-0472">Membrane</keyword>
<reference evidence="2" key="1">
    <citation type="submission" date="2023-03" db="EMBL/GenBank/DDBJ databases">
        <title>Massive genome expansion in bonnet fungi (Mycena s.s.) driven by repeated elements and novel gene families across ecological guilds.</title>
        <authorList>
            <consortium name="Lawrence Berkeley National Laboratory"/>
            <person name="Harder C.B."/>
            <person name="Miyauchi S."/>
            <person name="Viragh M."/>
            <person name="Kuo A."/>
            <person name="Thoen E."/>
            <person name="Andreopoulos B."/>
            <person name="Lu D."/>
            <person name="Skrede I."/>
            <person name="Drula E."/>
            <person name="Henrissat B."/>
            <person name="Morin E."/>
            <person name="Kohler A."/>
            <person name="Barry K."/>
            <person name="LaButti K."/>
            <person name="Morin E."/>
            <person name="Salamov A."/>
            <person name="Lipzen A."/>
            <person name="Mereny Z."/>
            <person name="Hegedus B."/>
            <person name="Baldrian P."/>
            <person name="Stursova M."/>
            <person name="Weitz H."/>
            <person name="Taylor A."/>
            <person name="Grigoriev I.V."/>
            <person name="Nagy L.G."/>
            <person name="Martin F."/>
            <person name="Kauserud H."/>
        </authorList>
    </citation>
    <scope>NUCLEOTIDE SEQUENCE</scope>
    <source>
        <strain evidence="2">CBHHK002</strain>
    </source>
</reference>
<feature type="transmembrane region" description="Helical" evidence="1">
    <location>
        <begin position="72"/>
        <end position="91"/>
    </location>
</feature>
<feature type="transmembrane region" description="Helical" evidence="1">
    <location>
        <begin position="48"/>
        <end position="66"/>
    </location>
</feature>
<dbReference type="AlphaFoldDB" id="A0AAD7E947"/>
<feature type="transmembrane region" description="Helical" evidence="1">
    <location>
        <begin position="17"/>
        <end position="36"/>
    </location>
</feature>
<dbReference type="Proteomes" id="UP001218218">
    <property type="component" value="Unassembled WGS sequence"/>
</dbReference>
<comment type="caution">
    <text evidence="2">The sequence shown here is derived from an EMBL/GenBank/DDBJ whole genome shotgun (WGS) entry which is preliminary data.</text>
</comment>
<keyword evidence="3" id="KW-1185">Reference proteome</keyword>
<protein>
    <submittedName>
        <fullName evidence="2">Uncharacterized protein</fullName>
    </submittedName>
</protein>
<sequence length="287" mass="32191">MIKMVIWVQPSNTTKRAVAVTLVAIAILSTLVRLRIRIRTRRFWIDDLWVIFAASYSLTMIVATWLRSDPSQSNSTMITAFWSTVPAFIFWSQPWAFRILSGLPEPALYSPSSVLSLTITGPSSAKFLGTTSPRKIWSVIGSGVAAWISEHPLRSPITAPVPNTSEMPQICSSSRAGQNGSVGRRAGAMGKFSLETPHGEGSTPSRPMINYRRNFWVFSRITSSTCPKMHLEQRDHGRGDAREFNHPRQGFESLRPMVTRYFDLFLLSCFCSTLRSGYLGKRKLVWG</sequence>
<keyword evidence="1" id="KW-0812">Transmembrane</keyword>
<organism evidence="2 3">
    <name type="scientific">Mycena albidolilacea</name>
    <dbReference type="NCBI Taxonomy" id="1033008"/>
    <lineage>
        <taxon>Eukaryota</taxon>
        <taxon>Fungi</taxon>
        <taxon>Dikarya</taxon>
        <taxon>Basidiomycota</taxon>
        <taxon>Agaricomycotina</taxon>
        <taxon>Agaricomycetes</taxon>
        <taxon>Agaricomycetidae</taxon>
        <taxon>Agaricales</taxon>
        <taxon>Marasmiineae</taxon>
        <taxon>Mycenaceae</taxon>
        <taxon>Mycena</taxon>
    </lineage>
</organism>
<accession>A0AAD7E947</accession>
<keyword evidence="1" id="KW-1133">Transmembrane helix</keyword>
<dbReference type="EMBL" id="JARIHO010000115">
    <property type="protein sequence ID" value="KAJ7302559.1"/>
    <property type="molecule type" value="Genomic_DNA"/>
</dbReference>
<proteinExistence type="predicted"/>